<dbReference type="Proteomes" id="UP000694724">
    <property type="component" value="Unplaced"/>
</dbReference>
<dbReference type="Ensembl" id="ENSSSCT00055045267.1">
    <property type="protein sequence ID" value="ENSSSCP00055036072.1"/>
    <property type="gene ID" value="ENSSSCG00055023035.1"/>
</dbReference>
<protein>
    <submittedName>
        <fullName evidence="1">Uncharacterized protein</fullName>
    </submittedName>
</protein>
<reference evidence="1" key="1">
    <citation type="submission" date="2025-05" db="UniProtKB">
        <authorList>
            <consortium name="Ensembl"/>
        </authorList>
    </citation>
    <scope>IDENTIFICATION</scope>
</reference>
<dbReference type="Ensembl" id="ENSSSCT00045011331.1">
    <property type="protein sequence ID" value="ENSSSCP00045007714.1"/>
    <property type="gene ID" value="ENSSSCG00045006815.1"/>
</dbReference>
<evidence type="ECO:0000313" key="1">
    <source>
        <dbReference type="Ensembl" id="ENSSSCP00055036072.1"/>
    </source>
</evidence>
<name>A0A8D1U914_PIG</name>
<accession>A0A8D1U914</accession>
<dbReference type="Ensembl" id="ENSSSCT00035013336.1">
    <property type="protein sequence ID" value="ENSSSCP00035004509.1"/>
    <property type="gene ID" value="ENSSSCG00035010662.1"/>
</dbReference>
<dbReference type="Proteomes" id="UP000694720">
    <property type="component" value="Unplaced"/>
</dbReference>
<organism evidence="1 2">
    <name type="scientific">Sus scrofa</name>
    <name type="common">Pig</name>
    <dbReference type="NCBI Taxonomy" id="9823"/>
    <lineage>
        <taxon>Eukaryota</taxon>
        <taxon>Metazoa</taxon>
        <taxon>Chordata</taxon>
        <taxon>Craniata</taxon>
        <taxon>Vertebrata</taxon>
        <taxon>Euteleostomi</taxon>
        <taxon>Mammalia</taxon>
        <taxon>Eutheria</taxon>
        <taxon>Laurasiatheria</taxon>
        <taxon>Artiodactyla</taxon>
        <taxon>Suina</taxon>
        <taxon>Suidae</taxon>
        <taxon>Sus</taxon>
    </lineage>
</organism>
<dbReference type="AlphaFoldDB" id="A0A8D1U914"/>
<dbReference type="Proteomes" id="UP000694728">
    <property type="component" value="Unplaced"/>
</dbReference>
<evidence type="ECO:0000313" key="2">
    <source>
        <dbReference type="Proteomes" id="UP000694724"/>
    </source>
</evidence>
<proteinExistence type="predicted"/>
<sequence length="367" mass="40280">MYRREEIRKRRPEDSVTCLASHSSPRGQILRFCPWCHLRRPPCPFFYTSGSQLRATLPSRGHLAVSRGISGLSQLGGVGRGTGGGASGIQWARRPRMLRSIPWCTVGSPRKYPAPNVNGTVAEKPWSLPCPASQGNSNLQELPAVLCPLPGLASLPWLPQELEPLSRMPFGSGQVSPAAFPAGHAMHPPELMCSIIYSHGAPVFIQQQARWQPPCQEEIEFRRGPQPPPADSPWCVGTAVAWRHLGTGRVRWPEHVVSPSDRPIRQQQPLPEDGLLNISRNSAAKPVNCFLGNTLNKDGGPPAGRAESPAWTELLGNGRACLRARVSTSGKGSRAPWPLEPSSFWRHLKRFSVWTGSGHAFWKVRPC</sequence>